<organism evidence="2 4">
    <name type="scientific">Methanobacterium veterum</name>
    <dbReference type="NCBI Taxonomy" id="408577"/>
    <lineage>
        <taxon>Archaea</taxon>
        <taxon>Methanobacteriati</taxon>
        <taxon>Methanobacteriota</taxon>
        <taxon>Methanomada group</taxon>
        <taxon>Methanobacteria</taxon>
        <taxon>Methanobacteriales</taxon>
        <taxon>Methanobacteriaceae</taxon>
        <taxon>Methanobacterium</taxon>
    </lineage>
</organism>
<dbReference type="Proteomes" id="UP001074446">
    <property type="component" value="Unassembled WGS sequence"/>
</dbReference>
<dbReference type="RefSeq" id="WP_245611235.1">
    <property type="nucleotide sequence ID" value="NZ_JAPVER010000020.1"/>
</dbReference>
<gene>
    <name evidence="3" type="ORF">O3H35_12810</name>
    <name evidence="2" type="ORF">O3H54_15680</name>
</gene>
<evidence type="ECO:0000313" key="2">
    <source>
        <dbReference type="EMBL" id="MCZ3367331.1"/>
    </source>
</evidence>
<feature type="transmembrane region" description="Helical" evidence="1">
    <location>
        <begin position="35"/>
        <end position="53"/>
    </location>
</feature>
<accession>A0A9E5DIX9</accession>
<evidence type="ECO:0000313" key="3">
    <source>
        <dbReference type="EMBL" id="MCZ3373521.1"/>
    </source>
</evidence>
<dbReference type="AlphaFoldDB" id="A0A9E5DIX9"/>
<keyword evidence="1" id="KW-1133">Transmembrane helix</keyword>
<keyword evidence="1" id="KW-0472">Membrane</keyword>
<evidence type="ECO:0000313" key="4">
    <source>
        <dbReference type="Proteomes" id="UP001068021"/>
    </source>
</evidence>
<reference evidence="2" key="1">
    <citation type="submission" date="2022-12" db="EMBL/GenBank/DDBJ databases">
        <title>Reclassification of two methanogenic archaea species isolated from the Kolyma lowland permafrost.</title>
        <authorList>
            <person name="Trubitsyn V.E."/>
            <person name="Rivkina E.M."/>
            <person name="Shcherbakova V.A."/>
        </authorList>
    </citation>
    <scope>NUCLEOTIDE SEQUENCE</scope>
    <source>
        <strain evidence="2">M2</strain>
        <strain evidence="3">MK4</strain>
    </source>
</reference>
<dbReference type="Proteomes" id="UP001068021">
    <property type="component" value="Unassembled WGS sequence"/>
</dbReference>
<name>A0A9E5DIX9_9EURY</name>
<keyword evidence="4" id="KW-1185">Reference proteome</keyword>
<comment type="caution">
    <text evidence="2">The sequence shown here is derived from an EMBL/GenBank/DDBJ whole genome shotgun (WGS) entry which is preliminary data.</text>
</comment>
<keyword evidence="1" id="KW-0812">Transmembrane</keyword>
<proteinExistence type="predicted"/>
<protein>
    <submittedName>
        <fullName evidence="2">Uncharacterized protein</fullName>
    </submittedName>
</protein>
<feature type="transmembrane region" description="Helical" evidence="1">
    <location>
        <begin position="6"/>
        <end position="28"/>
    </location>
</feature>
<dbReference type="EMBL" id="JAPVER010000020">
    <property type="protein sequence ID" value="MCZ3367331.1"/>
    <property type="molecule type" value="Genomic_DNA"/>
</dbReference>
<dbReference type="EMBL" id="JAPVES010000030">
    <property type="protein sequence ID" value="MCZ3373521.1"/>
    <property type="molecule type" value="Genomic_DNA"/>
</dbReference>
<evidence type="ECO:0000256" key="1">
    <source>
        <dbReference type="SAM" id="Phobius"/>
    </source>
</evidence>
<sequence length="54" mass="5556">MPTLMVVGTTIFVLVFNSVAGIGGYFMLGRFDLSLTLLLGSGAVIGALLGPKLL</sequence>